<comment type="caution">
    <text evidence="1">The sequence shown here is derived from an EMBL/GenBank/DDBJ whole genome shotgun (WGS) entry which is preliminary data.</text>
</comment>
<evidence type="ECO:0000313" key="2">
    <source>
        <dbReference type="Proteomes" id="UP001596395"/>
    </source>
</evidence>
<dbReference type="InterPro" id="IPR051678">
    <property type="entry name" value="AGP_Transferase"/>
</dbReference>
<gene>
    <name evidence="1" type="ORF">ACFQGB_07875</name>
</gene>
<keyword evidence="2" id="KW-1185">Reference proteome</keyword>
<organism evidence="1 2">
    <name type="scientific">Halorubellus litoreus</name>
    <dbReference type="NCBI Taxonomy" id="755308"/>
    <lineage>
        <taxon>Archaea</taxon>
        <taxon>Methanobacteriati</taxon>
        <taxon>Methanobacteriota</taxon>
        <taxon>Stenosarchaea group</taxon>
        <taxon>Halobacteria</taxon>
        <taxon>Halobacteriales</taxon>
        <taxon>Halorubellaceae</taxon>
        <taxon>Halorubellus</taxon>
    </lineage>
</organism>
<proteinExistence type="predicted"/>
<dbReference type="InterPro" id="IPR011009">
    <property type="entry name" value="Kinase-like_dom_sf"/>
</dbReference>
<name>A0ABD5VFS5_9EURY</name>
<sequence length="347" mass="38194">MPDVEVSPVVRSVLAAAFPEREVAAAGDAGPSWNDGNRTIGVEFADGDRAYCKVAVDGDPSRAARECGVLAYVDANVTVPVPTVLASATDDAADPPYVVTADVDGTIGWRAWRDADDDDRAAFARAVGRTFAAVHDQRFDDHGRVVGGDARELHVDPEPWPALLADQIRWSRDRADGGRFDDHYDDVLALVDDERDALRDAPAALCHGDPARPNQFLHDAHSSDIVHDAHSSDTAERAPTVGLLDWELAHVGDPVRELQRTRRQFVDSRYDPGTERHARAFYDGYRERAGGLPDGFEDRRAIYDAVTYLGVTGFFEKWADDFDEPTDELAAEVDAEMDRRLAVARER</sequence>
<dbReference type="Gene3D" id="3.90.1200.10">
    <property type="match status" value="1"/>
</dbReference>
<reference evidence="1 2" key="1">
    <citation type="journal article" date="2019" name="Int. J. Syst. Evol. Microbiol.">
        <title>The Global Catalogue of Microorganisms (GCM) 10K type strain sequencing project: providing services to taxonomists for standard genome sequencing and annotation.</title>
        <authorList>
            <consortium name="The Broad Institute Genomics Platform"/>
            <consortium name="The Broad Institute Genome Sequencing Center for Infectious Disease"/>
            <person name="Wu L."/>
            <person name="Ma J."/>
        </authorList>
    </citation>
    <scope>NUCLEOTIDE SEQUENCE [LARGE SCALE GENOMIC DNA]</scope>
    <source>
        <strain evidence="1 2">GX26</strain>
    </source>
</reference>
<evidence type="ECO:0000313" key="1">
    <source>
        <dbReference type="EMBL" id="MFC6952781.1"/>
    </source>
</evidence>
<dbReference type="Proteomes" id="UP001596395">
    <property type="component" value="Unassembled WGS sequence"/>
</dbReference>
<dbReference type="AlphaFoldDB" id="A0ABD5VFS5"/>
<dbReference type="EMBL" id="JBHSXN010000002">
    <property type="protein sequence ID" value="MFC6952781.1"/>
    <property type="molecule type" value="Genomic_DNA"/>
</dbReference>
<dbReference type="PANTHER" id="PTHR21310">
    <property type="entry name" value="AMINOGLYCOSIDE PHOSPHOTRANSFERASE-RELATED-RELATED"/>
    <property type="match status" value="1"/>
</dbReference>
<dbReference type="SUPFAM" id="SSF56112">
    <property type="entry name" value="Protein kinase-like (PK-like)"/>
    <property type="match status" value="1"/>
</dbReference>
<accession>A0ABD5VFS5</accession>
<protein>
    <submittedName>
        <fullName evidence="1">Phosphotransferase family protein</fullName>
    </submittedName>
</protein>
<dbReference type="RefSeq" id="WP_336349768.1">
    <property type="nucleotide sequence ID" value="NZ_JAZAQL010000002.1"/>
</dbReference>